<evidence type="ECO:0000313" key="2">
    <source>
        <dbReference type="EMBL" id="KAF2542074.1"/>
    </source>
</evidence>
<organism evidence="3">
    <name type="scientific">Brassica cretica</name>
    <name type="common">Mustard</name>
    <dbReference type="NCBI Taxonomy" id="69181"/>
    <lineage>
        <taxon>Eukaryota</taxon>
        <taxon>Viridiplantae</taxon>
        <taxon>Streptophyta</taxon>
        <taxon>Embryophyta</taxon>
        <taxon>Tracheophyta</taxon>
        <taxon>Spermatophyta</taxon>
        <taxon>Magnoliopsida</taxon>
        <taxon>eudicotyledons</taxon>
        <taxon>Gunneridae</taxon>
        <taxon>Pentapetalae</taxon>
        <taxon>rosids</taxon>
        <taxon>malvids</taxon>
        <taxon>Brassicales</taxon>
        <taxon>Brassicaceae</taxon>
        <taxon>Brassiceae</taxon>
        <taxon>Brassica</taxon>
    </lineage>
</organism>
<dbReference type="EMBL" id="QGKW02002005">
    <property type="protein sequence ID" value="KAF2542074.1"/>
    <property type="molecule type" value="Genomic_DNA"/>
</dbReference>
<proteinExistence type="predicted"/>
<comment type="caution">
    <text evidence="3">The sequence shown here is derived from an EMBL/GenBank/DDBJ whole genome shotgun (WGS) entry which is preliminary data.</text>
</comment>
<name>A0A8S9JX93_BRACR</name>
<dbReference type="AlphaFoldDB" id="A0A8S9JX93"/>
<feature type="region of interest" description="Disordered" evidence="1">
    <location>
        <begin position="1"/>
        <end position="61"/>
    </location>
</feature>
<accession>A0A8S9JX93</accession>
<dbReference type="EMBL" id="QGKY02000246">
    <property type="protein sequence ID" value="KAF2585963.1"/>
    <property type="molecule type" value="Genomic_DNA"/>
</dbReference>
<gene>
    <name evidence="2" type="ORF">F2Q68_00030844</name>
    <name evidence="3" type="ORF">F2Q70_00035640</name>
</gene>
<sequence>MAEVKEKEIGKQLQETKQDALVSNSNFESQDGHDVSMRETEKKALVSNSNFESQEGHDEWV</sequence>
<feature type="compositionally biased region" description="Basic and acidic residues" evidence="1">
    <location>
        <begin position="1"/>
        <end position="18"/>
    </location>
</feature>
<reference evidence="3" key="1">
    <citation type="submission" date="2019-12" db="EMBL/GenBank/DDBJ databases">
        <title>Genome sequencing and annotation of Brassica cretica.</title>
        <authorList>
            <person name="Studholme D.J."/>
            <person name="Sarris P.F."/>
        </authorList>
    </citation>
    <scope>NUCLEOTIDE SEQUENCE</scope>
    <source>
        <strain evidence="2">PFS-001/15</strain>
        <strain evidence="3">PFS-102/07</strain>
        <tissue evidence="3">Leaf</tissue>
    </source>
</reference>
<evidence type="ECO:0000313" key="3">
    <source>
        <dbReference type="EMBL" id="KAF2585963.1"/>
    </source>
</evidence>
<feature type="compositionally biased region" description="Basic and acidic residues" evidence="1">
    <location>
        <begin position="30"/>
        <end position="44"/>
    </location>
</feature>
<evidence type="ECO:0000256" key="1">
    <source>
        <dbReference type="SAM" id="MobiDB-lite"/>
    </source>
</evidence>
<dbReference type="Proteomes" id="UP000712281">
    <property type="component" value="Unassembled WGS sequence"/>
</dbReference>
<protein>
    <submittedName>
        <fullName evidence="3">Uncharacterized protein</fullName>
    </submittedName>
</protein>